<evidence type="ECO:0000313" key="12">
    <source>
        <dbReference type="EMBL" id="CCD27079.1"/>
    </source>
</evidence>
<evidence type="ECO:0000256" key="3">
    <source>
        <dbReference type="ARBA" id="ARBA00022694"/>
    </source>
</evidence>
<evidence type="ECO:0000259" key="11">
    <source>
        <dbReference type="Pfam" id="PF26577"/>
    </source>
</evidence>
<dbReference type="AlphaFoldDB" id="G0WH01"/>
<evidence type="ECO:0000313" key="13">
    <source>
        <dbReference type="Proteomes" id="UP000000689"/>
    </source>
</evidence>
<comment type="similarity">
    <text evidence="1 8">Belongs to the tRNA-intron endonuclease family.</text>
</comment>
<comment type="subunit">
    <text evidence="6">Heterotetramer composed of SEN2, SEN15, SEN34 and SEN54. Interacts directly with SEN15.</text>
</comment>
<dbReference type="EC" id="4.6.1.16" evidence="2 8"/>
<evidence type="ECO:0000256" key="7">
    <source>
        <dbReference type="ARBA" id="ARBA00070870"/>
    </source>
</evidence>
<dbReference type="GO" id="GO:0003676">
    <property type="term" value="F:nucleic acid binding"/>
    <property type="evidence" value="ECO:0007669"/>
    <property type="project" value="InterPro"/>
</dbReference>
<dbReference type="KEGG" id="ndi:NDAI_0J01870"/>
<dbReference type="SUPFAM" id="SSF53032">
    <property type="entry name" value="tRNA-intron endonuclease catalytic domain-like"/>
    <property type="match status" value="1"/>
</dbReference>
<dbReference type="EMBL" id="HE580276">
    <property type="protein sequence ID" value="CCD27079.1"/>
    <property type="molecule type" value="Genomic_DNA"/>
</dbReference>
<dbReference type="InterPro" id="IPR006676">
    <property type="entry name" value="tRNA_splic"/>
</dbReference>
<organism evidence="12 13">
    <name type="scientific">Naumovozyma dairenensis (strain ATCC 10597 / BCRC 20456 / CBS 421 / NBRC 0211 / NRRL Y-12639)</name>
    <name type="common">Saccharomyces dairenensis</name>
    <dbReference type="NCBI Taxonomy" id="1071378"/>
    <lineage>
        <taxon>Eukaryota</taxon>
        <taxon>Fungi</taxon>
        <taxon>Dikarya</taxon>
        <taxon>Ascomycota</taxon>
        <taxon>Saccharomycotina</taxon>
        <taxon>Saccharomycetes</taxon>
        <taxon>Saccharomycetales</taxon>
        <taxon>Saccharomycetaceae</taxon>
        <taxon>Naumovozyma</taxon>
    </lineage>
</organism>
<sequence length="309" mass="35192">METTVVEGERKDFEPVTINILINKDEQSTISALVFDLEDIKKLRQIGICGILTGTLPSASQQNTFLSIPLRLMVEEVLWLHFNGYCHLRPLNGPISQNVVDTIKTRAEDLYTTSIARIEFLYELQRQYKREEHLKKLEKLGLLNKNVKEGQEDNLNSKLLESSLFVQTSNASSILQDFSMQLDDKFIINWLISNSSSWNNYLLFKSLKDQKYILAPGSRFGGKFIAYPGDPLRYHSHLTVQNAIDYYNEPIDMLSLIRGSRLGTTVKKLWVVGGVKGDIEEEPSTEVDSTSKEKNGRVSFFSIEWAAFG</sequence>
<dbReference type="GO" id="GO:0000213">
    <property type="term" value="F:tRNA-intron lyase activity"/>
    <property type="evidence" value="ECO:0007669"/>
    <property type="project" value="UniProtKB-UniRule"/>
</dbReference>
<evidence type="ECO:0000256" key="5">
    <source>
        <dbReference type="ARBA" id="ARBA00059865"/>
    </source>
</evidence>
<dbReference type="FunFam" id="3.40.1350.10:FF:000008">
    <property type="entry name" value="tRNA-splicing endonuclease subunit Sen34"/>
    <property type="match status" value="1"/>
</dbReference>
<evidence type="ECO:0000256" key="1">
    <source>
        <dbReference type="ARBA" id="ARBA00008078"/>
    </source>
</evidence>
<proteinExistence type="inferred from homology"/>
<keyword evidence="13" id="KW-1185">Reference proteome</keyword>
<dbReference type="GeneID" id="11494338"/>
<comment type="function">
    <text evidence="5">Constitutes one of the two catalytic subunit of the tRNA-splicing endonuclease complex, a complex responsible for identification and cleavage of the splice sites in pre-tRNA. It cleaves pre-tRNA at the 5'- and 3'-splice sites to release the intron. The products are an intron and two tRNA half-molecules bearing 2',3'-cyclic phosphate and 5'-OH termini. There are no conserved sequences at the splice sites, but the intron is invariably located at the same site in the gene, placing the splice sites an invariant distance from the constant structural features of the tRNA body. It probably carries the active site for 3'-splice site cleavage.</text>
</comment>
<dbReference type="PIRSF" id="PIRSF017250">
    <property type="entry name" value="tRNA_splic_SEN34"/>
    <property type="match status" value="1"/>
</dbReference>
<dbReference type="PANTHER" id="PTHR13070:SF0">
    <property type="entry name" value="TRNA-SPLICING ENDONUCLEASE SUBUNIT SEN34"/>
    <property type="match status" value="1"/>
</dbReference>
<dbReference type="OrthoDB" id="48041at2759"/>
<dbReference type="Proteomes" id="UP000000689">
    <property type="component" value="Chromosome 10"/>
</dbReference>
<dbReference type="InterPro" id="IPR011856">
    <property type="entry name" value="tRNA_endonuc-like_dom_sf"/>
</dbReference>
<protein>
    <recommendedName>
        <fullName evidence="7 8">tRNA-splicing endonuclease subunit Sen34</fullName>
        <ecNumber evidence="2 8">4.6.1.16</ecNumber>
    </recommendedName>
</protein>
<evidence type="ECO:0000256" key="6">
    <source>
        <dbReference type="ARBA" id="ARBA00062123"/>
    </source>
</evidence>
<dbReference type="InterPro" id="IPR016690">
    <property type="entry name" value="TSEN34"/>
</dbReference>
<dbReference type="Gene3D" id="3.40.1350.10">
    <property type="match status" value="1"/>
</dbReference>
<dbReference type="OMA" id="RTFSLEW"/>
<dbReference type="Pfam" id="PF26577">
    <property type="entry name" value="TSEN34_N"/>
    <property type="match status" value="1"/>
</dbReference>
<dbReference type="NCBIfam" id="TIGR00324">
    <property type="entry name" value="endA"/>
    <property type="match status" value="1"/>
</dbReference>
<dbReference type="InterPro" id="IPR036167">
    <property type="entry name" value="tRNA_intron_Endo_cat-like_sf"/>
</dbReference>
<keyword evidence="3 8" id="KW-0819">tRNA processing</keyword>
<reference evidence="12 13" key="1">
    <citation type="journal article" date="2011" name="Proc. Natl. Acad. Sci. U.S.A.">
        <title>Evolutionary erosion of yeast sex chromosomes by mating-type switching accidents.</title>
        <authorList>
            <person name="Gordon J.L."/>
            <person name="Armisen D."/>
            <person name="Proux-Wera E."/>
            <person name="Oheigeartaigh S.S."/>
            <person name="Byrne K.P."/>
            <person name="Wolfe K.H."/>
        </authorList>
    </citation>
    <scope>NUCLEOTIDE SEQUENCE [LARGE SCALE GENOMIC DNA]</scope>
    <source>
        <strain evidence="13">ATCC 10597 / BCRC 20456 / CBS 421 / NBRC 0211 / NRRL Y-12639</strain>
    </source>
</reference>
<feature type="active site" evidence="9">
    <location>
        <position position="235"/>
    </location>
</feature>
<evidence type="ECO:0000256" key="8">
    <source>
        <dbReference type="PIRNR" id="PIRNR017250"/>
    </source>
</evidence>
<evidence type="ECO:0000259" key="10">
    <source>
        <dbReference type="Pfam" id="PF01974"/>
    </source>
</evidence>
<feature type="active site" evidence="9">
    <location>
        <position position="227"/>
    </location>
</feature>
<gene>
    <name evidence="12" type="primary">NDAI0J01870</name>
    <name evidence="12" type="ordered locus">NDAI_0J01870</name>
</gene>
<dbReference type="CDD" id="cd22363">
    <property type="entry name" value="tRNA-intron_lyase_C"/>
    <property type="match status" value="1"/>
</dbReference>
<dbReference type="eggNOG" id="KOG4133">
    <property type="taxonomic scope" value="Eukaryota"/>
</dbReference>
<feature type="domain" description="tRNA intron endonuclease catalytic" evidence="10">
    <location>
        <begin position="198"/>
        <end position="278"/>
    </location>
</feature>
<dbReference type="InterPro" id="IPR006677">
    <property type="entry name" value="tRNA_intron_Endonuc_cat-like"/>
</dbReference>
<dbReference type="GO" id="GO:0000214">
    <property type="term" value="C:tRNA-intron endonuclease complex"/>
    <property type="evidence" value="ECO:0007669"/>
    <property type="project" value="UniProtKB-UniRule"/>
</dbReference>
<evidence type="ECO:0000256" key="9">
    <source>
        <dbReference type="PIRSR" id="PIRSR017250-50"/>
    </source>
</evidence>
<dbReference type="GO" id="GO:0000379">
    <property type="term" value="P:tRNA-type intron splice site recognition and cleavage"/>
    <property type="evidence" value="ECO:0007669"/>
    <property type="project" value="UniProtKB-UniRule"/>
</dbReference>
<name>G0WH01_NAUDC</name>
<keyword evidence="4 8" id="KW-0456">Lyase</keyword>
<feature type="active site" evidence="9">
    <location>
        <position position="268"/>
    </location>
</feature>
<dbReference type="PANTHER" id="PTHR13070">
    <property type="entry name" value="TRNA-SPLICING ENDONUCLEASE SUBUNIT SEN34-RELATED"/>
    <property type="match status" value="1"/>
</dbReference>
<accession>G0WH01</accession>
<feature type="domain" description="TSEN34 N-terminal" evidence="11">
    <location>
        <begin position="32"/>
        <end position="88"/>
    </location>
</feature>
<dbReference type="InterPro" id="IPR059049">
    <property type="entry name" value="TSEN34_N"/>
</dbReference>
<dbReference type="Pfam" id="PF01974">
    <property type="entry name" value="tRNA_int_endo"/>
    <property type="match status" value="1"/>
</dbReference>
<evidence type="ECO:0000256" key="4">
    <source>
        <dbReference type="ARBA" id="ARBA00023239"/>
    </source>
</evidence>
<dbReference type="RefSeq" id="XP_003672322.1">
    <property type="nucleotide sequence ID" value="XM_003672274.1"/>
</dbReference>
<evidence type="ECO:0000256" key="2">
    <source>
        <dbReference type="ARBA" id="ARBA00012573"/>
    </source>
</evidence>
<dbReference type="HOGENOM" id="CLU_049366_1_0_1"/>
<dbReference type="STRING" id="1071378.G0WH01"/>